<gene>
    <name evidence="1" type="primary">phnH</name>
    <name evidence="1" type="ORF">SNR37_000094</name>
</gene>
<dbReference type="RefSeq" id="WP_329775823.1">
    <property type="nucleotide sequence ID" value="NZ_JAYDYW010000010.1"/>
</dbReference>
<evidence type="ECO:0000313" key="2">
    <source>
        <dbReference type="Proteomes" id="UP001310248"/>
    </source>
</evidence>
<sequence length="199" mass="21977">MQQIETGFSHSVHNAQHCFRQILKALSEPGHQVELDKHQGFAPLNAAASQVIMSLCDQQTTVYLSPALGDLTTSNIEQAWHNLSFHNGVIVAALNQADFAVVSASENLNFRQLKAGSDESPEHSLSLIVQSTGFNQGPRFRLSGPGVKQPREIQLGELSDSIINYLLEPCHRYPLGIDFMFCHQQSLLAISRTSKLELI</sequence>
<protein>
    <submittedName>
        <fullName evidence="1">Phosphonate C-P lyase system protein PhnH</fullName>
    </submittedName>
</protein>
<accession>A0ABU7G668</accession>
<dbReference type="InterPro" id="IPR038058">
    <property type="entry name" value="PhnH-like_sp"/>
</dbReference>
<dbReference type="NCBIfam" id="TIGR03292">
    <property type="entry name" value="PhnH_redo"/>
    <property type="match status" value="1"/>
</dbReference>
<keyword evidence="1" id="KW-0456">Lyase</keyword>
<keyword evidence="2" id="KW-1185">Reference proteome</keyword>
<reference evidence="1 2" key="2">
    <citation type="submission" date="2023-12" db="EMBL/GenBank/DDBJ databases">
        <authorList>
            <consortium name="Cladostephus spongiosus"/>
            <person name="Lorente B."/>
            <person name="Cabral C."/>
            <person name="Frias J."/>
            <person name="Faria J."/>
            <person name="Toubarro D."/>
        </authorList>
    </citation>
    <scope>NUCLEOTIDE SEQUENCE [LARGE SCALE GENOMIC DNA]</scope>
    <source>
        <strain evidence="1 2">ZMCS4</strain>
    </source>
</reference>
<reference evidence="2" key="1">
    <citation type="submission" date="2023-07" db="EMBL/GenBank/DDBJ databases">
        <title>Draft genome sequence of Agarivorans aestuarii strain ZMCS4, a CAZymes producing bacteria isolated from the marine brown algae Clodostephus spongiosus.</title>
        <authorList>
            <person name="Lorente B."/>
            <person name="Cabral C."/>
            <person name="Frias J."/>
            <person name="Faria J."/>
            <person name="Toubarro D."/>
        </authorList>
    </citation>
    <scope>NUCLEOTIDE SEQUENCE [LARGE SCALE GENOMIC DNA]</scope>
    <source>
        <strain evidence="2">ZMCS4</strain>
    </source>
</reference>
<proteinExistence type="predicted"/>
<dbReference type="PIRSF" id="PIRSF020680">
    <property type="entry name" value="PhnH"/>
    <property type="match status" value="1"/>
</dbReference>
<dbReference type="SUPFAM" id="SSF159709">
    <property type="entry name" value="PhnH-like"/>
    <property type="match status" value="1"/>
</dbReference>
<dbReference type="EMBL" id="JAYDYW010000010">
    <property type="protein sequence ID" value="MEE1674775.1"/>
    <property type="molecule type" value="Genomic_DNA"/>
</dbReference>
<dbReference type="Pfam" id="PF05845">
    <property type="entry name" value="PhnH"/>
    <property type="match status" value="1"/>
</dbReference>
<dbReference type="InterPro" id="IPR008772">
    <property type="entry name" value="Phosphonate_metab_PhnH"/>
</dbReference>
<dbReference type="Proteomes" id="UP001310248">
    <property type="component" value="Unassembled WGS sequence"/>
</dbReference>
<dbReference type="Gene3D" id="3.40.50.11310">
    <property type="entry name" value="Bacterial phosphonate metabolism protein PhnH"/>
    <property type="match status" value="1"/>
</dbReference>
<dbReference type="GO" id="GO:0016829">
    <property type="term" value="F:lyase activity"/>
    <property type="evidence" value="ECO:0007669"/>
    <property type="project" value="UniProtKB-KW"/>
</dbReference>
<organism evidence="1 2">
    <name type="scientific">Agarivorans aestuarii</name>
    <dbReference type="NCBI Taxonomy" id="1563703"/>
    <lineage>
        <taxon>Bacteria</taxon>
        <taxon>Pseudomonadati</taxon>
        <taxon>Pseudomonadota</taxon>
        <taxon>Gammaproteobacteria</taxon>
        <taxon>Alteromonadales</taxon>
        <taxon>Alteromonadaceae</taxon>
        <taxon>Agarivorans</taxon>
    </lineage>
</organism>
<name>A0ABU7G668_9ALTE</name>
<evidence type="ECO:0000313" key="1">
    <source>
        <dbReference type="EMBL" id="MEE1674775.1"/>
    </source>
</evidence>
<comment type="caution">
    <text evidence="1">The sequence shown here is derived from an EMBL/GenBank/DDBJ whole genome shotgun (WGS) entry which is preliminary data.</text>
</comment>